<dbReference type="HOGENOM" id="CLU_706114_0_0_1"/>
<feature type="compositionally biased region" description="Low complexity" evidence="1">
    <location>
        <begin position="1"/>
        <end position="17"/>
    </location>
</feature>
<sequence length="391" mass="44470">MFNSSGLCSLSSSSGSSNELVSPNDLRFKEELALEHTEKWWSSWESGILALKGVWDLLKLCAGEICKFRVSLESILGRNPKPTPICKLKNWLFQILQNLTGKHWPITHNQLGQGKQDDTLASDISISSSIQDQPRFELSFNSLSNRRQPNKDHQESLNSVSPDMFSEKEERQLRVRFADVPSLQRKKSFRSGLNLSSTHEEPDIQDQLESTKRSVIDFLCKDEGYEYYSKGGGHHQEIPIWSKSNIFVHLREYLLSGDLGAEVEVKKQIIKEKLKKMVILFIDGNLYDVTLYSSSGQHPGGMKILRQYSILRKNNQTSNSQNPTPQEPINPGTASSSTSHNSPGVGHNWFPGYSIDWIESSPAFHYDLNQHSWMAKHKLKQFLISKISEDF</sequence>
<evidence type="ECO:0000313" key="2">
    <source>
        <dbReference type="EMBL" id="EGG08802.1"/>
    </source>
</evidence>
<accession>F4RFF9</accession>
<dbReference type="GeneID" id="18922354"/>
<feature type="region of interest" description="Disordered" evidence="1">
    <location>
        <begin position="315"/>
        <end position="342"/>
    </location>
</feature>
<dbReference type="OrthoDB" id="10260134at2759"/>
<proteinExistence type="predicted"/>
<protein>
    <recommendedName>
        <fullName evidence="4">Cytochrome b5 heme-binding domain-containing protein</fullName>
    </recommendedName>
</protein>
<evidence type="ECO:0008006" key="4">
    <source>
        <dbReference type="Google" id="ProtNLM"/>
    </source>
</evidence>
<organism evidence="3">
    <name type="scientific">Melampsora larici-populina (strain 98AG31 / pathotype 3-4-7)</name>
    <name type="common">Poplar leaf rust fungus</name>
    <dbReference type="NCBI Taxonomy" id="747676"/>
    <lineage>
        <taxon>Eukaryota</taxon>
        <taxon>Fungi</taxon>
        <taxon>Dikarya</taxon>
        <taxon>Basidiomycota</taxon>
        <taxon>Pucciniomycotina</taxon>
        <taxon>Pucciniomycetes</taxon>
        <taxon>Pucciniales</taxon>
        <taxon>Melampsoraceae</taxon>
        <taxon>Melampsora</taxon>
    </lineage>
</organism>
<feature type="region of interest" description="Disordered" evidence="1">
    <location>
        <begin position="1"/>
        <end position="21"/>
    </location>
</feature>
<dbReference type="EMBL" id="GL883099">
    <property type="protein sequence ID" value="EGG08802.1"/>
    <property type="molecule type" value="Genomic_DNA"/>
</dbReference>
<dbReference type="RefSeq" id="XP_007407776.1">
    <property type="nucleotide sequence ID" value="XM_007407714.1"/>
</dbReference>
<reference evidence="3" key="1">
    <citation type="journal article" date="2011" name="Proc. Natl. Acad. Sci. U.S.A.">
        <title>Obligate biotrophy features unraveled by the genomic analysis of rust fungi.</title>
        <authorList>
            <person name="Duplessis S."/>
            <person name="Cuomo C.A."/>
            <person name="Lin Y.-C."/>
            <person name="Aerts A."/>
            <person name="Tisserant E."/>
            <person name="Veneault-Fourrey C."/>
            <person name="Joly D.L."/>
            <person name="Hacquard S."/>
            <person name="Amselem J."/>
            <person name="Cantarel B.L."/>
            <person name="Chiu R."/>
            <person name="Coutinho P.M."/>
            <person name="Feau N."/>
            <person name="Field M."/>
            <person name="Frey P."/>
            <person name="Gelhaye E."/>
            <person name="Goldberg J."/>
            <person name="Grabherr M.G."/>
            <person name="Kodira C.D."/>
            <person name="Kohler A."/>
            <person name="Kuees U."/>
            <person name="Lindquist E.A."/>
            <person name="Lucas S.M."/>
            <person name="Mago R."/>
            <person name="Mauceli E."/>
            <person name="Morin E."/>
            <person name="Murat C."/>
            <person name="Pangilinan J.L."/>
            <person name="Park R."/>
            <person name="Pearson M."/>
            <person name="Quesneville H."/>
            <person name="Rouhier N."/>
            <person name="Sakthikumar S."/>
            <person name="Salamov A.A."/>
            <person name="Schmutz J."/>
            <person name="Selles B."/>
            <person name="Shapiro H."/>
            <person name="Tanguay P."/>
            <person name="Tuskan G.A."/>
            <person name="Henrissat B."/>
            <person name="Van de Peer Y."/>
            <person name="Rouze P."/>
            <person name="Ellis J.G."/>
            <person name="Dodds P.N."/>
            <person name="Schein J.E."/>
            <person name="Zhong S."/>
            <person name="Hamelin R.C."/>
            <person name="Grigoriev I.V."/>
            <person name="Szabo L.J."/>
            <person name="Martin F."/>
        </authorList>
    </citation>
    <scope>NUCLEOTIDE SEQUENCE [LARGE SCALE GENOMIC DNA]</scope>
    <source>
        <strain evidence="3">98AG31 / pathotype 3-4-7</strain>
    </source>
</reference>
<feature type="compositionally biased region" description="Polar residues" evidence="1">
    <location>
        <begin position="332"/>
        <end position="342"/>
    </location>
</feature>
<name>F4RFF9_MELLP</name>
<dbReference type="InParanoid" id="F4RFF9"/>
<evidence type="ECO:0000313" key="3">
    <source>
        <dbReference type="Proteomes" id="UP000001072"/>
    </source>
</evidence>
<gene>
    <name evidence="2" type="ORF">MELLADRAFT_104651</name>
</gene>
<dbReference type="KEGG" id="mlr:MELLADRAFT_104651"/>
<keyword evidence="3" id="KW-1185">Reference proteome</keyword>
<dbReference type="VEuPathDB" id="FungiDB:MELLADRAFT_104651"/>
<feature type="region of interest" description="Disordered" evidence="1">
    <location>
        <begin position="142"/>
        <end position="166"/>
    </location>
</feature>
<dbReference type="Proteomes" id="UP000001072">
    <property type="component" value="Unassembled WGS sequence"/>
</dbReference>
<dbReference type="AlphaFoldDB" id="F4RFF9"/>
<feature type="compositionally biased region" description="Polar residues" evidence="1">
    <location>
        <begin position="315"/>
        <end position="324"/>
    </location>
</feature>
<evidence type="ECO:0000256" key="1">
    <source>
        <dbReference type="SAM" id="MobiDB-lite"/>
    </source>
</evidence>